<dbReference type="InterPro" id="IPR050328">
    <property type="entry name" value="Dev_Immune_Receptor"/>
</dbReference>
<keyword evidence="4 6" id="KW-0812">Transmembrane</keyword>
<dbReference type="PANTHER" id="PTHR24373:SF370">
    <property type="entry name" value="FISH-LIPS, ISOFORM E"/>
    <property type="match status" value="1"/>
</dbReference>
<dbReference type="InterPro" id="IPR003591">
    <property type="entry name" value="Leu-rich_rpt_typical-subtyp"/>
</dbReference>
<feature type="transmembrane region" description="Helical" evidence="4">
    <location>
        <begin position="428"/>
        <end position="456"/>
    </location>
</feature>
<evidence type="ECO:0000313" key="6">
    <source>
        <dbReference type="EMBL" id="JAV28310.1"/>
    </source>
</evidence>
<feature type="chain" id="PRO_5013066426" evidence="5">
    <location>
        <begin position="27"/>
        <end position="489"/>
    </location>
</feature>
<name>A0A1Q3FL21_CULTA</name>
<keyword evidence="2 5" id="KW-0732">Signal</keyword>
<evidence type="ECO:0000256" key="5">
    <source>
        <dbReference type="SAM" id="SignalP"/>
    </source>
</evidence>
<evidence type="ECO:0000256" key="1">
    <source>
        <dbReference type="ARBA" id="ARBA00022614"/>
    </source>
</evidence>
<protein>
    <submittedName>
        <fullName evidence="6">Putative leucine-rich transmembrane protein</fullName>
    </submittedName>
</protein>
<dbReference type="Gene3D" id="3.80.10.10">
    <property type="entry name" value="Ribonuclease Inhibitor"/>
    <property type="match status" value="2"/>
</dbReference>
<keyword evidence="3" id="KW-0677">Repeat</keyword>
<dbReference type="PANTHER" id="PTHR24373">
    <property type="entry name" value="SLIT RELATED LEUCINE-RICH REPEAT NEURONAL PROTEIN"/>
    <property type="match status" value="1"/>
</dbReference>
<accession>A0A1Q3FL21</accession>
<dbReference type="SUPFAM" id="SSF52058">
    <property type="entry name" value="L domain-like"/>
    <property type="match status" value="1"/>
</dbReference>
<keyword evidence="4" id="KW-1133">Transmembrane helix</keyword>
<feature type="signal peptide" evidence="5">
    <location>
        <begin position="1"/>
        <end position="26"/>
    </location>
</feature>
<sequence>MAVIMYGKLWILISVLTASGAAIVRGQDPKSPSDEENPAMVTQLCNFDKPLLDPSDDAGGKFCDCDVESSPPWGIPVVLIDCRDHHMQNAIFRAETLPQGTIRLDMSYNKLTEVPLFSGDKLKYLSLRNNVITMLKDKNFANVSGLVELDLSENEIELINSDAFTGLVTLRKLNLAENRIKTIQANAFSPLQHLEHLVLSHNPLGGFLNATENDIFLKLGVTPRLSIIELENCSLTIVDLSNGVGLDQIILSYNQLQTIQKLPKAVTHLDISGNPFKTMSAKFLPHLFHLQHLTMEDMPYLYKLEEYALFGLPRLSHLNLQGSRNLTTFDPHAFGRNVVFNETDTVLQELILKGTSIRTLNSSLLLAFDQLKVLDLTGTPLACDCNIRWLKSLNVTTHASCTKPMSLRGQQLSDIGEDKLQCKDEKSWLYTVFNVVLVVLLVVLVGAAIYLVYLAIRPRRQQVQLRNKVGVNSPYARVTIEPNQAENLY</sequence>
<organism evidence="6">
    <name type="scientific">Culex tarsalis</name>
    <name type="common">Encephalitis mosquito</name>
    <dbReference type="NCBI Taxonomy" id="7177"/>
    <lineage>
        <taxon>Eukaryota</taxon>
        <taxon>Metazoa</taxon>
        <taxon>Ecdysozoa</taxon>
        <taxon>Arthropoda</taxon>
        <taxon>Hexapoda</taxon>
        <taxon>Insecta</taxon>
        <taxon>Pterygota</taxon>
        <taxon>Neoptera</taxon>
        <taxon>Endopterygota</taxon>
        <taxon>Diptera</taxon>
        <taxon>Nematocera</taxon>
        <taxon>Culicoidea</taxon>
        <taxon>Culicidae</taxon>
        <taxon>Culicinae</taxon>
        <taxon>Culicini</taxon>
        <taxon>Culex</taxon>
        <taxon>Culex</taxon>
    </lineage>
</organism>
<dbReference type="PROSITE" id="PS51450">
    <property type="entry name" value="LRR"/>
    <property type="match status" value="1"/>
</dbReference>
<dbReference type="Pfam" id="PF13855">
    <property type="entry name" value="LRR_8"/>
    <property type="match status" value="1"/>
</dbReference>
<evidence type="ECO:0000256" key="4">
    <source>
        <dbReference type="SAM" id="Phobius"/>
    </source>
</evidence>
<evidence type="ECO:0000256" key="2">
    <source>
        <dbReference type="ARBA" id="ARBA00022729"/>
    </source>
</evidence>
<reference evidence="6" key="1">
    <citation type="submission" date="2017-01" db="EMBL/GenBank/DDBJ databases">
        <title>A deep insight into the sialotranscriptome of adult male and female Cluex tarsalis mosquitoes.</title>
        <authorList>
            <person name="Ribeiro J.M."/>
            <person name="Moreira F."/>
            <person name="Bernard K.A."/>
            <person name="Calvo E."/>
        </authorList>
    </citation>
    <scope>NUCLEOTIDE SEQUENCE</scope>
    <source>
        <strain evidence="6">Kern County</strain>
        <tissue evidence="6">Salivary glands</tissue>
    </source>
</reference>
<keyword evidence="4" id="KW-0472">Membrane</keyword>
<dbReference type="InterPro" id="IPR032675">
    <property type="entry name" value="LRR_dom_sf"/>
</dbReference>
<dbReference type="GO" id="GO:0031012">
    <property type="term" value="C:extracellular matrix"/>
    <property type="evidence" value="ECO:0007669"/>
    <property type="project" value="TreeGrafter"/>
</dbReference>
<dbReference type="AlphaFoldDB" id="A0A1Q3FL21"/>
<proteinExistence type="predicted"/>
<dbReference type="InterPro" id="IPR001611">
    <property type="entry name" value="Leu-rich_rpt"/>
</dbReference>
<dbReference type="SMART" id="SM00369">
    <property type="entry name" value="LRR_TYP"/>
    <property type="match status" value="5"/>
</dbReference>
<keyword evidence="1" id="KW-0433">Leucine-rich repeat</keyword>
<dbReference type="EMBL" id="GFDL01006735">
    <property type="protein sequence ID" value="JAV28310.1"/>
    <property type="molecule type" value="Transcribed_RNA"/>
</dbReference>
<evidence type="ECO:0000256" key="3">
    <source>
        <dbReference type="ARBA" id="ARBA00022737"/>
    </source>
</evidence>
<dbReference type="GO" id="GO:0005615">
    <property type="term" value="C:extracellular space"/>
    <property type="evidence" value="ECO:0007669"/>
    <property type="project" value="TreeGrafter"/>
</dbReference>